<keyword evidence="1" id="KW-0489">Methyltransferase</keyword>
<gene>
    <name evidence="1" type="ORF">E8A74_21665</name>
</gene>
<dbReference type="InterPro" id="IPR029063">
    <property type="entry name" value="SAM-dependent_MTases_sf"/>
</dbReference>
<dbReference type="Gene3D" id="3.40.50.150">
    <property type="entry name" value="Vaccinia Virus protein VP39"/>
    <property type="match status" value="1"/>
</dbReference>
<protein>
    <submittedName>
        <fullName evidence="1">Class I SAM-dependent methyltransferase</fullName>
    </submittedName>
</protein>
<dbReference type="AlphaFoldDB" id="A0A4U1JA86"/>
<dbReference type="Proteomes" id="UP000309215">
    <property type="component" value="Unassembled WGS sequence"/>
</dbReference>
<dbReference type="GO" id="GO:0032259">
    <property type="term" value="P:methylation"/>
    <property type="evidence" value="ECO:0007669"/>
    <property type="project" value="UniProtKB-KW"/>
</dbReference>
<dbReference type="GO" id="GO:0008168">
    <property type="term" value="F:methyltransferase activity"/>
    <property type="evidence" value="ECO:0007669"/>
    <property type="project" value="UniProtKB-KW"/>
</dbReference>
<dbReference type="CDD" id="cd02440">
    <property type="entry name" value="AdoMet_MTases"/>
    <property type="match status" value="1"/>
</dbReference>
<dbReference type="SUPFAM" id="SSF53335">
    <property type="entry name" value="S-adenosyl-L-methionine-dependent methyltransferases"/>
    <property type="match status" value="1"/>
</dbReference>
<comment type="caution">
    <text evidence="1">The sequence shown here is derived from an EMBL/GenBank/DDBJ whole genome shotgun (WGS) entry which is preliminary data.</text>
</comment>
<accession>A0A4U1JA86</accession>
<reference evidence="1 2" key="1">
    <citation type="submission" date="2019-04" db="EMBL/GenBank/DDBJ databases">
        <authorList>
            <person name="Li Y."/>
            <person name="Wang J."/>
        </authorList>
    </citation>
    <scope>NUCLEOTIDE SEQUENCE [LARGE SCALE GENOMIC DNA]</scope>
    <source>
        <strain evidence="1 2">DSM 14668</strain>
    </source>
</reference>
<evidence type="ECO:0000313" key="2">
    <source>
        <dbReference type="Proteomes" id="UP000309215"/>
    </source>
</evidence>
<keyword evidence="2" id="KW-1185">Reference proteome</keyword>
<sequence>MTSRASGSTSRDEARRALLADLSAGRIVSDLAFDRLYPERIRKLSNRYWTPVHVARHAAALFAKHGARRVLDIGAGMGKFCVVAAITTNLELSGIEQREGLVTAGREILATYSIPRVTLIHGTLDDVDFDAYDGFYLFNPFEEGTFAPSQWVDRTIPLSEQRASEDAVRVEAALARVRRGTCVVTFHGFGGAIPPGFVYLPEETRAIPFLRLWVKG</sequence>
<keyword evidence="1" id="KW-0808">Transferase</keyword>
<proteinExistence type="predicted"/>
<dbReference type="RefSeq" id="WP_136930959.1">
    <property type="nucleotide sequence ID" value="NZ_SSMQ01000022.1"/>
</dbReference>
<name>A0A4U1JA86_9BACT</name>
<dbReference type="EMBL" id="SSMQ01000022">
    <property type="protein sequence ID" value="TKD05152.1"/>
    <property type="molecule type" value="Genomic_DNA"/>
</dbReference>
<dbReference type="OrthoDB" id="962475at2"/>
<evidence type="ECO:0000313" key="1">
    <source>
        <dbReference type="EMBL" id="TKD05152.1"/>
    </source>
</evidence>
<organism evidence="1 2">
    <name type="scientific">Polyangium fumosum</name>
    <dbReference type="NCBI Taxonomy" id="889272"/>
    <lineage>
        <taxon>Bacteria</taxon>
        <taxon>Pseudomonadati</taxon>
        <taxon>Myxococcota</taxon>
        <taxon>Polyangia</taxon>
        <taxon>Polyangiales</taxon>
        <taxon>Polyangiaceae</taxon>
        <taxon>Polyangium</taxon>
    </lineage>
</organism>